<evidence type="ECO:0000313" key="1">
    <source>
        <dbReference type="EMBL" id="NEE07758.1"/>
    </source>
</evidence>
<accession>A0A6G3WQG8</accession>
<organism evidence="1">
    <name type="scientific">Streptomyces sp. SID7499</name>
    <dbReference type="NCBI Taxonomy" id="2706086"/>
    <lineage>
        <taxon>Bacteria</taxon>
        <taxon>Bacillati</taxon>
        <taxon>Actinomycetota</taxon>
        <taxon>Actinomycetes</taxon>
        <taxon>Kitasatosporales</taxon>
        <taxon>Streptomycetaceae</taxon>
        <taxon>Streptomyces</taxon>
    </lineage>
</organism>
<dbReference type="AlphaFoldDB" id="A0A6G3WQG8"/>
<comment type="caution">
    <text evidence="1">The sequence shown here is derived from an EMBL/GenBank/DDBJ whole genome shotgun (WGS) entry which is preliminary data.</text>
</comment>
<reference evidence="1" key="1">
    <citation type="submission" date="2020-01" db="EMBL/GenBank/DDBJ databases">
        <title>Insect and environment-associated Actinomycetes.</title>
        <authorList>
            <person name="Currrie C."/>
            <person name="Chevrette M."/>
            <person name="Carlson C."/>
            <person name="Stubbendieck R."/>
            <person name="Wendt-Pienkowski E."/>
        </authorList>
    </citation>
    <scope>NUCLEOTIDE SEQUENCE</scope>
    <source>
        <strain evidence="1">SID7499</strain>
    </source>
</reference>
<dbReference type="EMBL" id="JAAGMN010001528">
    <property type="protein sequence ID" value="NEE07758.1"/>
    <property type="molecule type" value="Genomic_DNA"/>
</dbReference>
<protein>
    <submittedName>
        <fullName evidence="1">Chitin-binding protein</fullName>
    </submittedName>
</protein>
<gene>
    <name evidence="1" type="ORF">G3M58_15015</name>
</gene>
<sequence>MKSKRLLAVAIGAGIAPLLAVTLPASSASAHGYISSPPSR</sequence>
<feature type="non-terminal residue" evidence="1">
    <location>
        <position position="40"/>
    </location>
</feature>
<name>A0A6G3WQG8_9ACTN</name>
<proteinExistence type="predicted"/>